<dbReference type="InterPro" id="IPR011146">
    <property type="entry name" value="HIT-like"/>
</dbReference>
<dbReference type="Proteomes" id="UP000076962">
    <property type="component" value="Unassembled WGS sequence"/>
</dbReference>
<evidence type="ECO:0000256" key="1">
    <source>
        <dbReference type="PIRSR" id="PIRSR601310-1"/>
    </source>
</evidence>
<dbReference type="PATRIC" id="fig|1003181.4.peg.4889"/>
<keyword evidence="6" id="KW-1185">Reference proteome</keyword>
<dbReference type="PRINTS" id="PR00332">
    <property type="entry name" value="HISTRIAD"/>
</dbReference>
<reference evidence="5 6" key="1">
    <citation type="submission" date="2016-05" db="EMBL/GenBank/DDBJ databases">
        <title>Single-cell genome of chain-forming Candidatus Thiomargarita nelsonii and comparison to other large sulfur-oxidizing bacteria.</title>
        <authorList>
            <person name="Winkel M."/>
            <person name="Salman V."/>
            <person name="Woyke T."/>
            <person name="Schulz-Vogt H."/>
            <person name="Richter M."/>
            <person name="Flood B."/>
            <person name="Bailey J."/>
            <person name="Amann R."/>
            <person name="Mussmann M."/>
        </authorList>
    </citation>
    <scope>NUCLEOTIDE SEQUENCE [LARGE SCALE GENOMIC DNA]</scope>
    <source>
        <strain evidence="5 6">THI036</strain>
    </source>
</reference>
<dbReference type="PANTHER" id="PTHR23089">
    <property type="entry name" value="HISTIDINE TRIAD HIT PROTEIN"/>
    <property type="match status" value="1"/>
</dbReference>
<evidence type="ECO:0000259" key="4">
    <source>
        <dbReference type="PROSITE" id="PS51084"/>
    </source>
</evidence>
<evidence type="ECO:0000313" key="6">
    <source>
        <dbReference type="Proteomes" id="UP000076962"/>
    </source>
</evidence>
<sequence length="118" mass="12958">MTTDCLFCKIVAGEIPSEQVYSDEHVVVFKDINPKAAVHLLIVPREHIISLNDLEERHDGLMAYMMRLLPKLAKEQGLDKGFRTVINTGPGGGQLVFHLHIHLLGGEGLSGVGFSRAV</sequence>
<comment type="caution">
    <text evidence="5">The sequence shown here is derived from an EMBL/GenBank/DDBJ whole genome shotgun (WGS) entry which is preliminary data.</text>
</comment>
<dbReference type="PROSITE" id="PS51084">
    <property type="entry name" value="HIT_2"/>
    <property type="match status" value="1"/>
</dbReference>
<dbReference type="PROSITE" id="PS00892">
    <property type="entry name" value="HIT_1"/>
    <property type="match status" value="1"/>
</dbReference>
<dbReference type="InterPro" id="IPR019808">
    <property type="entry name" value="Histidine_triad_CS"/>
</dbReference>
<name>A0A176RY24_9GAMM</name>
<feature type="domain" description="HIT" evidence="4">
    <location>
        <begin position="6"/>
        <end position="114"/>
    </location>
</feature>
<dbReference type="InterPro" id="IPR036265">
    <property type="entry name" value="HIT-like_sf"/>
</dbReference>
<protein>
    <submittedName>
        <fullName evidence="5">Histidine triad (HIT) family protein</fullName>
    </submittedName>
</protein>
<feature type="active site" description="Tele-AMP-histidine intermediate" evidence="1">
    <location>
        <position position="100"/>
    </location>
</feature>
<evidence type="ECO:0000313" key="5">
    <source>
        <dbReference type="EMBL" id="OAD20598.1"/>
    </source>
</evidence>
<evidence type="ECO:0000256" key="2">
    <source>
        <dbReference type="PIRSR" id="PIRSR601310-3"/>
    </source>
</evidence>
<dbReference type="GO" id="GO:0003824">
    <property type="term" value="F:catalytic activity"/>
    <property type="evidence" value="ECO:0007669"/>
    <property type="project" value="InterPro"/>
</dbReference>
<dbReference type="CDD" id="cd01276">
    <property type="entry name" value="PKCI_related"/>
    <property type="match status" value="1"/>
</dbReference>
<gene>
    <name evidence="5" type="ORF">THIOM_003689</name>
</gene>
<dbReference type="SUPFAM" id="SSF54197">
    <property type="entry name" value="HIT-like"/>
    <property type="match status" value="1"/>
</dbReference>
<dbReference type="Pfam" id="PF11969">
    <property type="entry name" value="DcpS_C"/>
    <property type="match status" value="1"/>
</dbReference>
<proteinExistence type="predicted"/>
<accession>A0A176RY24</accession>
<dbReference type="Gene3D" id="3.30.428.10">
    <property type="entry name" value="HIT-like"/>
    <property type="match status" value="1"/>
</dbReference>
<organism evidence="5 6">
    <name type="scientific">Candidatus Thiomargarita nelsonii</name>
    <dbReference type="NCBI Taxonomy" id="1003181"/>
    <lineage>
        <taxon>Bacteria</taxon>
        <taxon>Pseudomonadati</taxon>
        <taxon>Pseudomonadota</taxon>
        <taxon>Gammaproteobacteria</taxon>
        <taxon>Thiotrichales</taxon>
        <taxon>Thiotrichaceae</taxon>
        <taxon>Thiomargarita</taxon>
    </lineage>
</organism>
<dbReference type="InterPro" id="IPR001310">
    <property type="entry name" value="Histidine_triad_HIT"/>
</dbReference>
<dbReference type="EMBL" id="LUTY01002246">
    <property type="protein sequence ID" value="OAD20598.1"/>
    <property type="molecule type" value="Genomic_DNA"/>
</dbReference>
<feature type="short sequence motif" description="Histidine triad motif" evidence="2 3">
    <location>
        <begin position="98"/>
        <end position="102"/>
    </location>
</feature>
<evidence type="ECO:0000256" key="3">
    <source>
        <dbReference type="PROSITE-ProRule" id="PRU00464"/>
    </source>
</evidence>
<dbReference type="AlphaFoldDB" id="A0A176RY24"/>